<dbReference type="InterPro" id="IPR004307">
    <property type="entry name" value="TspO_MBR"/>
</dbReference>
<evidence type="ECO:0000313" key="8">
    <source>
        <dbReference type="Proteomes" id="UP000219494"/>
    </source>
</evidence>
<keyword evidence="4 6" id="KW-1133">Transmembrane helix</keyword>
<gene>
    <name evidence="7" type="ORF">SAMN06297144_3466</name>
</gene>
<keyword evidence="5 6" id="KW-0472">Membrane</keyword>
<feature type="transmembrane region" description="Helical" evidence="6">
    <location>
        <begin position="151"/>
        <end position="169"/>
    </location>
</feature>
<dbReference type="Pfam" id="PF03073">
    <property type="entry name" value="TspO_MBR"/>
    <property type="match status" value="1"/>
</dbReference>
<dbReference type="PANTHER" id="PTHR10057:SF0">
    <property type="entry name" value="TRANSLOCATOR PROTEIN"/>
    <property type="match status" value="1"/>
</dbReference>
<feature type="transmembrane region" description="Helical" evidence="6">
    <location>
        <begin position="68"/>
        <end position="89"/>
    </location>
</feature>
<sequence>MTDTMDSDAARALPQPAGWSRAAAALAVVAVLGASAALGRRNAPGDAHPRTRRWYRMLDKPDFTPPDAVFGAVWPVLETGLAVGGYRLLRRPSSPARNAAVGLWLANTAMVGGWTELFFRRHALAASTAAAGAMTAGAGALVVTANKVDRPTAVLAAPFATWLAFATVLSERIRKRNRS</sequence>
<dbReference type="InterPro" id="IPR038330">
    <property type="entry name" value="TspO/MBR-related_sf"/>
</dbReference>
<evidence type="ECO:0000256" key="6">
    <source>
        <dbReference type="SAM" id="Phobius"/>
    </source>
</evidence>
<keyword evidence="8" id="KW-1185">Reference proteome</keyword>
<accession>A0A285R2J0</accession>
<evidence type="ECO:0000256" key="5">
    <source>
        <dbReference type="ARBA" id="ARBA00023136"/>
    </source>
</evidence>
<organism evidence="7 8">
    <name type="scientific">Sphingomonas guangdongensis</name>
    <dbReference type="NCBI Taxonomy" id="1141890"/>
    <lineage>
        <taxon>Bacteria</taxon>
        <taxon>Pseudomonadati</taxon>
        <taxon>Pseudomonadota</taxon>
        <taxon>Alphaproteobacteria</taxon>
        <taxon>Sphingomonadales</taxon>
        <taxon>Sphingomonadaceae</taxon>
        <taxon>Sphingomonas</taxon>
    </lineage>
</organism>
<proteinExistence type="inferred from homology"/>
<dbReference type="CDD" id="cd15904">
    <property type="entry name" value="TSPO_MBR"/>
    <property type="match status" value="1"/>
</dbReference>
<dbReference type="GO" id="GO:0016020">
    <property type="term" value="C:membrane"/>
    <property type="evidence" value="ECO:0007669"/>
    <property type="project" value="UniProtKB-SubCell"/>
</dbReference>
<dbReference type="Proteomes" id="UP000219494">
    <property type="component" value="Unassembled WGS sequence"/>
</dbReference>
<comment type="similarity">
    <text evidence="2">Belongs to the TspO/BZRP family.</text>
</comment>
<evidence type="ECO:0000313" key="7">
    <source>
        <dbReference type="EMBL" id="SOB88315.1"/>
    </source>
</evidence>
<comment type="subcellular location">
    <subcellularLocation>
        <location evidence="1">Membrane</location>
        <topology evidence="1">Multi-pass membrane protein</topology>
    </subcellularLocation>
</comment>
<dbReference type="GO" id="GO:0033013">
    <property type="term" value="P:tetrapyrrole metabolic process"/>
    <property type="evidence" value="ECO:0007669"/>
    <property type="project" value="UniProtKB-ARBA"/>
</dbReference>
<feature type="transmembrane region" description="Helical" evidence="6">
    <location>
        <begin position="123"/>
        <end position="145"/>
    </location>
</feature>
<protein>
    <submittedName>
        <fullName evidence="7">TspO and MBR related proteins</fullName>
    </submittedName>
</protein>
<dbReference type="EMBL" id="OBMI01000004">
    <property type="protein sequence ID" value="SOB88315.1"/>
    <property type="molecule type" value="Genomic_DNA"/>
</dbReference>
<evidence type="ECO:0000256" key="2">
    <source>
        <dbReference type="ARBA" id="ARBA00007524"/>
    </source>
</evidence>
<reference evidence="7 8" key="1">
    <citation type="submission" date="2017-07" db="EMBL/GenBank/DDBJ databases">
        <authorList>
            <person name="Sun Z.S."/>
            <person name="Albrecht U."/>
            <person name="Echele G."/>
            <person name="Lee C.C."/>
        </authorList>
    </citation>
    <scope>NUCLEOTIDE SEQUENCE [LARGE SCALE GENOMIC DNA]</scope>
    <source>
        <strain evidence="7 8">CGMCC 1.12672</strain>
    </source>
</reference>
<dbReference type="RefSeq" id="WP_245858593.1">
    <property type="nucleotide sequence ID" value="NZ_OBMI01000004.1"/>
</dbReference>
<keyword evidence="3 6" id="KW-0812">Transmembrane</keyword>
<name>A0A285R2J0_9SPHN</name>
<evidence type="ECO:0000256" key="4">
    <source>
        <dbReference type="ARBA" id="ARBA00022989"/>
    </source>
</evidence>
<dbReference type="AlphaFoldDB" id="A0A285R2J0"/>
<dbReference type="Gene3D" id="1.20.1260.100">
    <property type="entry name" value="TspO/MBR protein"/>
    <property type="match status" value="1"/>
</dbReference>
<evidence type="ECO:0000256" key="3">
    <source>
        <dbReference type="ARBA" id="ARBA00022692"/>
    </source>
</evidence>
<dbReference type="FunFam" id="1.20.1260.100:FF:000001">
    <property type="entry name" value="translocator protein 2"/>
    <property type="match status" value="1"/>
</dbReference>
<evidence type="ECO:0000256" key="1">
    <source>
        <dbReference type="ARBA" id="ARBA00004141"/>
    </source>
</evidence>
<dbReference type="PANTHER" id="PTHR10057">
    <property type="entry name" value="PERIPHERAL-TYPE BENZODIAZEPINE RECEPTOR"/>
    <property type="match status" value="1"/>
</dbReference>